<reference evidence="2" key="1">
    <citation type="submission" date="2022-11" db="UniProtKB">
        <authorList>
            <consortium name="WormBaseParasite"/>
        </authorList>
    </citation>
    <scope>IDENTIFICATION</scope>
</reference>
<name>A0A915K2G4_ROMCU</name>
<protein>
    <submittedName>
        <fullName evidence="2">Uncharacterized protein</fullName>
    </submittedName>
</protein>
<evidence type="ECO:0000313" key="2">
    <source>
        <dbReference type="WBParaSite" id="nRc.2.0.1.t32013-RA"/>
    </source>
</evidence>
<dbReference type="Proteomes" id="UP000887565">
    <property type="component" value="Unplaced"/>
</dbReference>
<sequence>MHPVPAPVPWYRYRPGTMVIPVPSLTAYKVCWNDTNTLFKEKSLAFGGMVTFSDVAPHEKINNNFPTTSIAVSYGGKIFSKIPDILAIKFRASKCKHVKH</sequence>
<organism evidence="1 2">
    <name type="scientific">Romanomermis culicivorax</name>
    <name type="common">Nematode worm</name>
    <dbReference type="NCBI Taxonomy" id="13658"/>
    <lineage>
        <taxon>Eukaryota</taxon>
        <taxon>Metazoa</taxon>
        <taxon>Ecdysozoa</taxon>
        <taxon>Nematoda</taxon>
        <taxon>Enoplea</taxon>
        <taxon>Dorylaimia</taxon>
        <taxon>Mermithida</taxon>
        <taxon>Mermithoidea</taxon>
        <taxon>Mermithidae</taxon>
        <taxon>Romanomermis</taxon>
    </lineage>
</organism>
<accession>A0A915K2G4</accession>
<keyword evidence="1" id="KW-1185">Reference proteome</keyword>
<proteinExistence type="predicted"/>
<dbReference type="AlphaFoldDB" id="A0A915K2G4"/>
<evidence type="ECO:0000313" key="1">
    <source>
        <dbReference type="Proteomes" id="UP000887565"/>
    </source>
</evidence>
<dbReference type="WBParaSite" id="nRc.2.0.1.t32013-RA">
    <property type="protein sequence ID" value="nRc.2.0.1.t32013-RA"/>
    <property type="gene ID" value="nRc.2.0.1.g32013"/>
</dbReference>